<dbReference type="EMBL" id="CAJOBZ010000010">
    <property type="protein sequence ID" value="CAF4830934.1"/>
    <property type="molecule type" value="Genomic_DNA"/>
</dbReference>
<dbReference type="InterPro" id="IPR012934">
    <property type="entry name" value="Znf_AD"/>
</dbReference>
<feature type="binding site" evidence="1">
    <location>
        <position position="6"/>
    </location>
    <ligand>
        <name>Zn(2+)</name>
        <dbReference type="ChEBI" id="CHEBI:29105"/>
    </ligand>
</feature>
<feature type="binding site" evidence="1">
    <location>
        <position position="48"/>
    </location>
    <ligand>
        <name>Zn(2+)</name>
        <dbReference type="ChEBI" id="CHEBI:29105"/>
    </ligand>
</feature>
<keyword evidence="1" id="KW-0862">Zinc</keyword>
<dbReference type="Gene3D" id="3.40.1800.20">
    <property type="match status" value="1"/>
</dbReference>
<dbReference type="SUPFAM" id="SSF57716">
    <property type="entry name" value="Glucocorticoid receptor-like (DNA-binding domain)"/>
    <property type="match status" value="1"/>
</dbReference>
<organism evidence="3 4">
    <name type="scientific">Pieris macdunnoughi</name>
    <dbReference type="NCBI Taxonomy" id="345717"/>
    <lineage>
        <taxon>Eukaryota</taxon>
        <taxon>Metazoa</taxon>
        <taxon>Ecdysozoa</taxon>
        <taxon>Arthropoda</taxon>
        <taxon>Hexapoda</taxon>
        <taxon>Insecta</taxon>
        <taxon>Pterygota</taxon>
        <taxon>Neoptera</taxon>
        <taxon>Endopterygota</taxon>
        <taxon>Lepidoptera</taxon>
        <taxon>Glossata</taxon>
        <taxon>Ditrysia</taxon>
        <taxon>Papilionoidea</taxon>
        <taxon>Pieridae</taxon>
        <taxon>Pierinae</taxon>
        <taxon>Pieris</taxon>
    </lineage>
</organism>
<proteinExistence type="predicted"/>
<keyword evidence="1" id="KW-0863">Zinc-finger</keyword>
<dbReference type="AlphaFoldDB" id="A0A821QZB1"/>
<name>A0A821QZB1_9NEOP</name>
<comment type="caution">
    <text evidence="3">The sequence shown here is derived from an EMBL/GenBank/DDBJ whole genome shotgun (WGS) entry which is preliminary data.</text>
</comment>
<dbReference type="SMART" id="SM00868">
    <property type="entry name" value="zf-AD"/>
    <property type="match status" value="1"/>
</dbReference>
<feature type="binding site" evidence="1">
    <location>
        <position position="9"/>
    </location>
    <ligand>
        <name>Zn(2+)</name>
        <dbReference type="ChEBI" id="CHEBI:29105"/>
    </ligand>
</feature>
<dbReference type="GO" id="GO:0008270">
    <property type="term" value="F:zinc ion binding"/>
    <property type="evidence" value="ECO:0007669"/>
    <property type="project" value="UniProtKB-UniRule"/>
</dbReference>
<keyword evidence="1" id="KW-0479">Metal-binding</keyword>
<evidence type="ECO:0000259" key="2">
    <source>
        <dbReference type="PROSITE" id="PS51915"/>
    </source>
</evidence>
<dbReference type="GO" id="GO:0005634">
    <property type="term" value="C:nucleus"/>
    <property type="evidence" value="ECO:0007669"/>
    <property type="project" value="InterPro"/>
</dbReference>
<protein>
    <recommendedName>
        <fullName evidence="2">ZAD domain-containing protein</fullName>
    </recommendedName>
</protein>
<evidence type="ECO:0000313" key="4">
    <source>
        <dbReference type="Proteomes" id="UP000663880"/>
    </source>
</evidence>
<dbReference type="OrthoDB" id="5305647at2759"/>
<sequence>MAVNLCRICLESGATIPLFVNTSNIITKLSFCVNETITDIDGYPKNICSNCKDTLFKVYKFITKFKETHIILRNKLLVKQEEFNYSLDSCIGQIEVEIKRENFKNESSDEEPLCGFSEIKKESETENKSKHRIRLNKVSKQSFKKNLTRTNNIASSILEGEFVWNGDTWCLKTTTVTTSKKKETSKLKKS</sequence>
<gene>
    <name evidence="3" type="ORF">PMACD_LOCUS5285</name>
</gene>
<feature type="binding site" evidence="1">
    <location>
        <position position="51"/>
    </location>
    <ligand>
        <name>Zn(2+)</name>
        <dbReference type="ChEBI" id="CHEBI:29105"/>
    </ligand>
</feature>
<evidence type="ECO:0000313" key="3">
    <source>
        <dbReference type="EMBL" id="CAF4830934.1"/>
    </source>
</evidence>
<dbReference type="PROSITE" id="PS51915">
    <property type="entry name" value="ZAD"/>
    <property type="match status" value="1"/>
</dbReference>
<accession>A0A821QZB1</accession>
<keyword evidence="4" id="KW-1185">Reference proteome</keyword>
<evidence type="ECO:0000256" key="1">
    <source>
        <dbReference type="PROSITE-ProRule" id="PRU01263"/>
    </source>
</evidence>
<dbReference type="Pfam" id="PF07776">
    <property type="entry name" value="zf-AD"/>
    <property type="match status" value="1"/>
</dbReference>
<feature type="domain" description="ZAD" evidence="2">
    <location>
        <begin position="4"/>
        <end position="75"/>
    </location>
</feature>
<dbReference type="Proteomes" id="UP000663880">
    <property type="component" value="Unassembled WGS sequence"/>
</dbReference>
<reference evidence="3" key="1">
    <citation type="submission" date="2021-02" db="EMBL/GenBank/DDBJ databases">
        <authorList>
            <person name="Steward A R."/>
        </authorList>
    </citation>
    <scope>NUCLEOTIDE SEQUENCE</scope>
</reference>